<dbReference type="Proteomes" id="UP000735302">
    <property type="component" value="Unassembled WGS sequence"/>
</dbReference>
<dbReference type="AlphaFoldDB" id="A0AAV4AN62"/>
<evidence type="ECO:0000313" key="1">
    <source>
        <dbReference type="EMBL" id="GFO08387.1"/>
    </source>
</evidence>
<accession>A0AAV4AN62</accession>
<gene>
    <name evidence="1" type="ORF">PoB_003489200</name>
</gene>
<organism evidence="1 2">
    <name type="scientific">Plakobranchus ocellatus</name>
    <dbReference type="NCBI Taxonomy" id="259542"/>
    <lineage>
        <taxon>Eukaryota</taxon>
        <taxon>Metazoa</taxon>
        <taxon>Spiralia</taxon>
        <taxon>Lophotrochozoa</taxon>
        <taxon>Mollusca</taxon>
        <taxon>Gastropoda</taxon>
        <taxon>Heterobranchia</taxon>
        <taxon>Euthyneura</taxon>
        <taxon>Panpulmonata</taxon>
        <taxon>Sacoglossa</taxon>
        <taxon>Placobranchoidea</taxon>
        <taxon>Plakobranchidae</taxon>
        <taxon>Plakobranchus</taxon>
    </lineage>
</organism>
<sequence>MTYVYCIACPRTLGSRLVAPIKVPLSPSDKMMSRDSVAHSEVRLVAALQLSVGAAQTTNSVSRPCAWTDISNTPCTLQIIPSRAGFIICGKSLISEILNGAAEFGNIGLHDRLLGLNGSNLLSFS</sequence>
<keyword evidence="1" id="KW-0255">Endonuclease</keyword>
<evidence type="ECO:0000313" key="2">
    <source>
        <dbReference type="Proteomes" id="UP000735302"/>
    </source>
</evidence>
<protein>
    <submittedName>
        <fullName evidence="1">Endonuclease-reverse transcriptase</fullName>
    </submittedName>
</protein>
<keyword evidence="1" id="KW-0540">Nuclease</keyword>
<name>A0AAV4AN62_9GAST</name>
<comment type="caution">
    <text evidence="1">The sequence shown here is derived from an EMBL/GenBank/DDBJ whole genome shotgun (WGS) entry which is preliminary data.</text>
</comment>
<dbReference type="EMBL" id="BLXT01003952">
    <property type="protein sequence ID" value="GFO08387.1"/>
    <property type="molecule type" value="Genomic_DNA"/>
</dbReference>
<keyword evidence="2" id="KW-1185">Reference proteome</keyword>
<dbReference type="GO" id="GO:0004519">
    <property type="term" value="F:endonuclease activity"/>
    <property type="evidence" value="ECO:0007669"/>
    <property type="project" value="UniProtKB-KW"/>
</dbReference>
<proteinExistence type="predicted"/>
<keyword evidence="1" id="KW-0378">Hydrolase</keyword>
<reference evidence="1 2" key="1">
    <citation type="journal article" date="2021" name="Elife">
        <title>Chloroplast acquisition without the gene transfer in kleptoplastic sea slugs, Plakobranchus ocellatus.</title>
        <authorList>
            <person name="Maeda T."/>
            <person name="Takahashi S."/>
            <person name="Yoshida T."/>
            <person name="Shimamura S."/>
            <person name="Takaki Y."/>
            <person name="Nagai Y."/>
            <person name="Toyoda A."/>
            <person name="Suzuki Y."/>
            <person name="Arimoto A."/>
            <person name="Ishii H."/>
            <person name="Satoh N."/>
            <person name="Nishiyama T."/>
            <person name="Hasebe M."/>
            <person name="Maruyama T."/>
            <person name="Minagawa J."/>
            <person name="Obokata J."/>
            <person name="Shigenobu S."/>
        </authorList>
    </citation>
    <scope>NUCLEOTIDE SEQUENCE [LARGE SCALE GENOMIC DNA]</scope>
</reference>